<sequence>MSNSPVSAVPNSAPPHKRAAAYVRMSTERQNYSIQHQRHAISEYALCHGLEVIKTYADSGKSGLRINGRTGLKNLIDDVLSGSADFEIILVYDVSRWGRFQDADESAYYEFICRRAGISVVYCAELFADDDSPMGAVLKSLKRLMASEYSRELSAKVFAAQSNFTLMGFKQGGHAGYGLRRLAVDQARNKKTILRQGERKPAQTDRVVLVPGPGDEAEVVHSIYDWYTRHKLGDSRIAMMLNVAGIPSESGKPWTKKIVRSVLTNEKYIGNAVYNRTSYKLKKHPVKNPHHMWIRKDAAFPALVPAPVFDMAQAERQQRHRCYTDTELLDILREVHAKHGKVTAVLISARGAAPTPQTFKYHFGTLANAYSLAGVACEENFSYVESRRALRAVRSNLVAKAIELIALAGGNAAPTDDQYTLRVNETLTLKIMAIRCQREGGGLLRWRLRLSQAANADFVIAAQMDEANRHILCLYLLPMADFNGNWLPLPSRLDAPSGLALHRHAILESMFGRMSDGIPVAARAV</sequence>
<dbReference type="Pfam" id="PF07508">
    <property type="entry name" value="Recombinase"/>
    <property type="match status" value="1"/>
</dbReference>
<reference evidence="2 3" key="1">
    <citation type="submission" date="2020-07" db="EMBL/GenBank/DDBJ databases">
        <title>Novel species isolated from subtropical streams in China.</title>
        <authorList>
            <person name="Lu H."/>
        </authorList>
    </citation>
    <scope>NUCLEOTIDE SEQUENCE [LARGE SCALE GENOMIC DNA]</scope>
    <source>
        <strain evidence="2 3">FT3S</strain>
    </source>
</reference>
<keyword evidence="3" id="KW-1185">Reference proteome</keyword>
<proteinExistence type="predicted"/>
<dbReference type="InterPro" id="IPR011109">
    <property type="entry name" value="DNA_bind_recombinase_dom"/>
</dbReference>
<dbReference type="InterPro" id="IPR050639">
    <property type="entry name" value="SSR_resolvase"/>
</dbReference>
<comment type="caution">
    <text evidence="2">The sequence shown here is derived from an EMBL/GenBank/DDBJ whole genome shotgun (WGS) entry which is preliminary data.</text>
</comment>
<evidence type="ECO:0000313" key="3">
    <source>
        <dbReference type="Proteomes" id="UP000566711"/>
    </source>
</evidence>
<organism evidence="2 3">
    <name type="scientific">Rugamonas fusca</name>
    <dbReference type="NCBI Taxonomy" id="2758568"/>
    <lineage>
        <taxon>Bacteria</taxon>
        <taxon>Pseudomonadati</taxon>
        <taxon>Pseudomonadota</taxon>
        <taxon>Betaproteobacteria</taxon>
        <taxon>Burkholderiales</taxon>
        <taxon>Oxalobacteraceae</taxon>
        <taxon>Telluria group</taxon>
        <taxon>Rugamonas</taxon>
    </lineage>
</organism>
<gene>
    <name evidence="2" type="ORF">H3H36_07450</name>
</gene>
<dbReference type="SUPFAM" id="SSF53041">
    <property type="entry name" value="Resolvase-like"/>
    <property type="match status" value="1"/>
</dbReference>
<dbReference type="AlphaFoldDB" id="A0A7W2I6D7"/>
<dbReference type="Proteomes" id="UP000566711">
    <property type="component" value="Unassembled WGS sequence"/>
</dbReference>
<name>A0A7W2I6D7_9BURK</name>
<dbReference type="Pfam" id="PF00239">
    <property type="entry name" value="Resolvase"/>
    <property type="match status" value="1"/>
</dbReference>
<dbReference type="EMBL" id="JACEZS010000004">
    <property type="protein sequence ID" value="MBA5605193.1"/>
    <property type="molecule type" value="Genomic_DNA"/>
</dbReference>
<evidence type="ECO:0000259" key="1">
    <source>
        <dbReference type="PROSITE" id="PS51736"/>
    </source>
</evidence>
<evidence type="ECO:0000313" key="2">
    <source>
        <dbReference type="EMBL" id="MBA5605193.1"/>
    </source>
</evidence>
<dbReference type="RefSeq" id="WP_182215815.1">
    <property type="nucleotide sequence ID" value="NZ_JACEZS010000004.1"/>
</dbReference>
<dbReference type="InterPro" id="IPR036162">
    <property type="entry name" value="Resolvase-like_N_sf"/>
</dbReference>
<dbReference type="PANTHER" id="PTHR30461:SF23">
    <property type="entry name" value="DNA RECOMBINASE-RELATED"/>
    <property type="match status" value="1"/>
</dbReference>
<dbReference type="GO" id="GO:0003677">
    <property type="term" value="F:DNA binding"/>
    <property type="evidence" value="ECO:0007669"/>
    <property type="project" value="InterPro"/>
</dbReference>
<dbReference type="GO" id="GO:0000150">
    <property type="term" value="F:DNA strand exchange activity"/>
    <property type="evidence" value="ECO:0007669"/>
    <property type="project" value="InterPro"/>
</dbReference>
<feature type="domain" description="Resolvase/invertase-type recombinase catalytic" evidence="1">
    <location>
        <begin position="18"/>
        <end position="168"/>
    </location>
</feature>
<protein>
    <submittedName>
        <fullName evidence="2">Recombinase family protein</fullName>
    </submittedName>
</protein>
<dbReference type="InterPro" id="IPR006119">
    <property type="entry name" value="Resolv_N"/>
</dbReference>
<dbReference type="Gene3D" id="3.40.50.1390">
    <property type="entry name" value="Resolvase, N-terminal catalytic domain"/>
    <property type="match status" value="1"/>
</dbReference>
<dbReference type="CDD" id="cd00338">
    <property type="entry name" value="Ser_Recombinase"/>
    <property type="match status" value="1"/>
</dbReference>
<dbReference type="SMART" id="SM00857">
    <property type="entry name" value="Resolvase"/>
    <property type="match status" value="1"/>
</dbReference>
<accession>A0A7W2I6D7</accession>
<dbReference type="PROSITE" id="PS51736">
    <property type="entry name" value="RECOMBINASES_3"/>
    <property type="match status" value="1"/>
</dbReference>
<dbReference type="FunFam" id="3.40.50.1390:FF:000008">
    <property type="entry name" value="DNA recombinase"/>
    <property type="match status" value="1"/>
</dbReference>
<dbReference type="Gene3D" id="3.90.1750.20">
    <property type="entry name" value="Putative Large Serine Recombinase, Chain B, Domain 2"/>
    <property type="match status" value="1"/>
</dbReference>
<dbReference type="InterPro" id="IPR038109">
    <property type="entry name" value="DNA_bind_recomb_sf"/>
</dbReference>
<dbReference type="PANTHER" id="PTHR30461">
    <property type="entry name" value="DNA-INVERTASE FROM LAMBDOID PROPHAGE"/>
    <property type="match status" value="1"/>
</dbReference>